<gene>
    <name evidence="1" type="ORF">FDO65_13260</name>
</gene>
<dbReference type="Proteomes" id="UP000306985">
    <property type="component" value="Unassembled WGS sequence"/>
</dbReference>
<dbReference type="InterPro" id="IPR027417">
    <property type="entry name" value="P-loop_NTPase"/>
</dbReference>
<protein>
    <submittedName>
        <fullName evidence="1">Uridine kinase</fullName>
    </submittedName>
</protein>
<proteinExistence type="predicted"/>
<keyword evidence="2" id="KW-1185">Reference proteome</keyword>
<evidence type="ECO:0000313" key="2">
    <source>
        <dbReference type="Proteomes" id="UP000306985"/>
    </source>
</evidence>
<keyword evidence="1" id="KW-0418">Kinase</keyword>
<dbReference type="RefSeq" id="WP_137450177.1">
    <property type="nucleotide sequence ID" value="NZ_SZZH01000003.1"/>
</dbReference>
<name>A0A4U6QE79_9ACTN</name>
<dbReference type="GO" id="GO:0016301">
    <property type="term" value="F:kinase activity"/>
    <property type="evidence" value="ECO:0007669"/>
    <property type="project" value="UniProtKB-KW"/>
</dbReference>
<dbReference type="AlphaFoldDB" id="A0A4U6QE79"/>
<dbReference type="EMBL" id="SZZH01000003">
    <property type="protein sequence ID" value="TKV58514.1"/>
    <property type="molecule type" value="Genomic_DNA"/>
</dbReference>
<sequence>MRFTPVSPDRLVTDLADWIECLPQRRPRVVVDGFDETGAAWLADALSEVLGSRGRPVVRVSTRWWWRAASLRLEYGREDLDMLLGGWLDTAALRREVLDPLADDGTGVYLDRLRDPDSDRSIRKDRHRALAGTVLIVDSPFAATWDVQGDARVHLQVAVSTVARKLPDGRQWWVEAYRRYLDEDRPVESADVVIAYDHPSSPAVAWPTPR</sequence>
<dbReference type="SUPFAM" id="SSF52540">
    <property type="entry name" value="P-loop containing nucleoside triphosphate hydrolases"/>
    <property type="match status" value="1"/>
</dbReference>
<keyword evidence="1" id="KW-0808">Transferase</keyword>
<accession>A0A4U6QE79</accession>
<dbReference type="Gene3D" id="3.40.50.300">
    <property type="entry name" value="P-loop containing nucleotide triphosphate hydrolases"/>
    <property type="match status" value="1"/>
</dbReference>
<organism evidence="1 2">
    <name type="scientific">Nakamurella flava</name>
    <dbReference type="NCBI Taxonomy" id="2576308"/>
    <lineage>
        <taxon>Bacteria</taxon>
        <taxon>Bacillati</taxon>
        <taxon>Actinomycetota</taxon>
        <taxon>Actinomycetes</taxon>
        <taxon>Nakamurellales</taxon>
        <taxon>Nakamurellaceae</taxon>
        <taxon>Nakamurella</taxon>
    </lineage>
</organism>
<comment type="caution">
    <text evidence="1">The sequence shown here is derived from an EMBL/GenBank/DDBJ whole genome shotgun (WGS) entry which is preliminary data.</text>
</comment>
<evidence type="ECO:0000313" key="1">
    <source>
        <dbReference type="EMBL" id="TKV58514.1"/>
    </source>
</evidence>
<dbReference type="OrthoDB" id="572586at2"/>
<reference evidence="1 2" key="1">
    <citation type="submission" date="2019-05" db="EMBL/GenBank/DDBJ databases">
        <title>Nakamurella sp. N5BH11, whole genome shotgun sequence.</title>
        <authorList>
            <person name="Tuo L."/>
        </authorList>
    </citation>
    <scope>NUCLEOTIDE SEQUENCE [LARGE SCALE GENOMIC DNA]</scope>
    <source>
        <strain evidence="1 2">N5BH11</strain>
    </source>
</reference>